<evidence type="ECO:0000256" key="8">
    <source>
        <dbReference type="SAM" id="MobiDB-lite"/>
    </source>
</evidence>
<feature type="region of interest" description="Disordered" evidence="8">
    <location>
        <begin position="623"/>
        <end position="658"/>
    </location>
</feature>
<feature type="repeat" description="RCC1" evidence="6">
    <location>
        <begin position="1069"/>
        <end position="1141"/>
    </location>
</feature>
<protein>
    <recommendedName>
        <fullName evidence="9">RanBP2-type domain-containing protein</fullName>
    </recommendedName>
</protein>
<dbReference type="OMA" id="CESYKPG"/>
<feature type="non-terminal residue" evidence="10">
    <location>
        <position position="1"/>
    </location>
</feature>
<evidence type="ECO:0000256" key="1">
    <source>
        <dbReference type="ARBA" id="ARBA00022658"/>
    </source>
</evidence>
<evidence type="ECO:0000313" key="10">
    <source>
        <dbReference type="EMBL" id="CAE8599841.1"/>
    </source>
</evidence>
<dbReference type="PANTHER" id="PTHR45982">
    <property type="entry name" value="REGULATOR OF CHROMOSOME CONDENSATION"/>
    <property type="match status" value="1"/>
</dbReference>
<dbReference type="Gene3D" id="4.10.1060.10">
    <property type="entry name" value="Zinc finger, RanBP2-type"/>
    <property type="match status" value="1"/>
</dbReference>
<evidence type="ECO:0000256" key="6">
    <source>
        <dbReference type="PROSITE-ProRule" id="PRU00235"/>
    </source>
</evidence>
<keyword evidence="5" id="KW-0862">Zinc</keyword>
<dbReference type="InterPro" id="IPR001876">
    <property type="entry name" value="Znf_RanBP2"/>
</dbReference>
<feature type="non-terminal residue" evidence="10">
    <location>
        <position position="1367"/>
    </location>
</feature>
<gene>
    <name evidence="10" type="ORF">PGLA1383_LOCUS18183</name>
</gene>
<evidence type="ECO:0000256" key="4">
    <source>
        <dbReference type="ARBA" id="ARBA00022771"/>
    </source>
</evidence>
<keyword evidence="2" id="KW-0479">Metal-binding</keyword>
<evidence type="ECO:0000313" key="11">
    <source>
        <dbReference type="Proteomes" id="UP000654075"/>
    </source>
</evidence>
<organism evidence="10 11">
    <name type="scientific">Polarella glacialis</name>
    <name type="common">Dinoflagellate</name>
    <dbReference type="NCBI Taxonomy" id="89957"/>
    <lineage>
        <taxon>Eukaryota</taxon>
        <taxon>Sar</taxon>
        <taxon>Alveolata</taxon>
        <taxon>Dinophyceae</taxon>
        <taxon>Suessiales</taxon>
        <taxon>Suessiaceae</taxon>
        <taxon>Polarella</taxon>
    </lineage>
</organism>
<dbReference type="Gene3D" id="2.130.10.30">
    <property type="entry name" value="Regulator of chromosome condensation 1/beta-lactamase-inhibitor protein II"/>
    <property type="match status" value="2"/>
</dbReference>
<feature type="domain" description="RanBP2-type" evidence="9">
    <location>
        <begin position="684"/>
        <end position="713"/>
    </location>
</feature>
<accession>A0A813EGP2</accession>
<dbReference type="PROSITE" id="PS50012">
    <property type="entry name" value="RCC1_3"/>
    <property type="match status" value="10"/>
</dbReference>
<reference evidence="10" key="1">
    <citation type="submission" date="2021-02" db="EMBL/GenBank/DDBJ databases">
        <authorList>
            <person name="Dougan E. K."/>
            <person name="Rhodes N."/>
            <person name="Thang M."/>
            <person name="Chan C."/>
        </authorList>
    </citation>
    <scope>NUCLEOTIDE SEQUENCE</scope>
</reference>
<dbReference type="Pfam" id="PF25390">
    <property type="entry name" value="WD40_RLD"/>
    <property type="match status" value="2"/>
</dbReference>
<dbReference type="InterPro" id="IPR051553">
    <property type="entry name" value="Ran_GTPase-activating"/>
</dbReference>
<dbReference type="PROSITE" id="PS50199">
    <property type="entry name" value="ZF_RANBP2_2"/>
    <property type="match status" value="1"/>
</dbReference>
<feature type="repeat" description="RCC1" evidence="6">
    <location>
        <begin position="133"/>
        <end position="185"/>
    </location>
</feature>
<feature type="repeat" description="RCC1" evidence="6">
    <location>
        <begin position="244"/>
        <end position="301"/>
    </location>
</feature>
<feature type="repeat" description="RCC1" evidence="6">
    <location>
        <begin position="1008"/>
        <end position="1065"/>
    </location>
</feature>
<evidence type="ECO:0000256" key="5">
    <source>
        <dbReference type="ARBA" id="ARBA00022833"/>
    </source>
</evidence>
<feature type="repeat" description="RCC1" evidence="6">
    <location>
        <begin position="897"/>
        <end position="949"/>
    </location>
</feature>
<dbReference type="OrthoDB" id="446354at2759"/>
<dbReference type="EMBL" id="CAJNNV010011532">
    <property type="protein sequence ID" value="CAE8599841.1"/>
    <property type="molecule type" value="Genomic_DNA"/>
</dbReference>
<comment type="caution">
    <text evidence="10">The sequence shown here is derived from an EMBL/GenBank/DDBJ whole genome shotgun (WGS) entry which is preliminary data.</text>
</comment>
<name>A0A813EGP2_POLGL</name>
<keyword evidence="4 7" id="KW-0863">Zinc-finger</keyword>
<keyword evidence="3" id="KW-0677">Repeat</keyword>
<feature type="repeat" description="RCC1" evidence="6">
    <location>
        <begin position="493"/>
        <end position="543"/>
    </location>
</feature>
<feature type="repeat" description="RCC1" evidence="6">
    <location>
        <begin position="305"/>
        <end position="377"/>
    </location>
</feature>
<dbReference type="Proteomes" id="UP000654075">
    <property type="component" value="Unassembled WGS sequence"/>
</dbReference>
<evidence type="ECO:0000259" key="9">
    <source>
        <dbReference type="PROSITE" id="PS50199"/>
    </source>
</evidence>
<feature type="repeat" description="RCC1" evidence="6">
    <location>
        <begin position="950"/>
        <end position="1007"/>
    </location>
</feature>
<keyword evidence="1" id="KW-0344">Guanine-nucleotide releasing factor</keyword>
<feature type="repeat" description="RCC1" evidence="6">
    <location>
        <begin position="186"/>
        <end position="243"/>
    </location>
</feature>
<dbReference type="InterPro" id="IPR000408">
    <property type="entry name" value="Reg_chr_condens"/>
</dbReference>
<dbReference type="InterPro" id="IPR009091">
    <property type="entry name" value="RCC1/BLIP-II"/>
</dbReference>
<feature type="region of interest" description="Disordered" evidence="8">
    <location>
        <begin position="1324"/>
        <end position="1348"/>
    </location>
</feature>
<sequence length="1367" mass="139905">FGSSDQSSATPIVFGFGAPSSASTQPASGTAAAPTFGFGAASSGTAIGSFGSGGSSAVSFGFGTSGSTPAPPAGGFTFGFGSGSAAAASAAPVTFGFGEGGFRPTVPSAPAALEEKALAQLPDFVRQGQVPIGDIFVHGSGECDQLGLGDDQRERQKPTLMKSLVGKQICDIAVGSMHVLCVSVGGGLYSWGCNDDGALGRPSSDGADGGPSDVEPHRVAMPGGAVVRKVSCGDCHSCALDDRGMVWLWGAYKDSNGHIGIARKRKHDEPWLEKSSEPGLVLEGCLHIASGTNHTVALTTASAGGKVFAWGSNGTGQLGLHSGLGCGFEERVVPASSTSLEGGLKVCARGGSEVAGQQVVRIQEASGTERSAAVMTPEQIRQALAAGAVGLVVEVPERDVPKAERRDLLHPQEMSLQEAGIAAGEVTGIFASAECSFVTLAGGAVKGCGLNGDGQVGLGFASMVVRTLKPLKGVDGASWLGGALHSTAALVQGRVFTWGKAEECGLGLGPEAALVMEPREVQGLPKVRAMRCGGHHMLASTQAGDAFVWGCGLTHQLANRPRNFADPSDKDEDPDDELRPYRVSSKQLESRFVLMADGGAQHSVELAWAGGYDELGSGDVEVRQEGHEPEQNKSTADLTAQKEEQAEPPAKRRATTEVEEPVLAESGAMSEPMFFSVPGFGAIDDGKWKCNTCSLRWEASLIKCGACESYKPGMSEADVAALQAEEEQRKQADIAKFRSASSVKATGFSFGGSGEASSTGSTFSFGSSDQSSATPIVFGFGAPSSASTRPASGTAAAPTFGFGAASSGPATGSFGSGGSSAVSFGFGTSGSTPAPPAGGFTFGFGSGSAAAASAAPVTFGFGEGGFRPTVPSAPAALEEKALAQLPDFVRQRQVPIGDIFVHGSGECDQLGLGDDQRERQKPTLMKSLVGKQICDIAVGSMHVLCVSVGGGLYSWGCNDDGALGRPSSDGADGGPSDVEPHRVAMPGGAVVRKVSCGDCHSCALDDRGMVWLWGAYKDSNGHIGIARKRKQDEPWLEKSSEPGLVLEGCLHIASGTNHTVALTTASAGGKVFAWGSNGTGQLGLHSGLGCGFEERVVPASSTSLEGGLKVCARGGSEVAGQQVVRIQEASGTERSAAVMTPEQIRQALAAGAVGLVVEVPERDVPKAERRDLLHPQEMSLQEAGIAAGEVTGIFASAECSFVTLAGGAVKGCGLNGDGQVGLGFASMVVRTLKPLKGVDGASWLGGALHSTAALVQGRVFTWGKAEECGLGLGPEAALVMEPREVQGLPKVRAMRCGGHHMLASTQAGDAFVWGCGLTHQLANRPRNFADPSDKDEDPDDELRPYRVSSKQLESRFVLVADGGAQHS</sequence>
<evidence type="ECO:0000256" key="2">
    <source>
        <dbReference type="ARBA" id="ARBA00022723"/>
    </source>
</evidence>
<evidence type="ECO:0000256" key="3">
    <source>
        <dbReference type="ARBA" id="ARBA00022737"/>
    </source>
</evidence>
<dbReference type="SUPFAM" id="SSF50985">
    <property type="entry name" value="RCC1/BLIP-II"/>
    <property type="match status" value="2"/>
</dbReference>
<dbReference type="PANTHER" id="PTHR45982:SF1">
    <property type="entry name" value="REGULATOR OF CHROMOSOME CONDENSATION"/>
    <property type="match status" value="1"/>
</dbReference>
<evidence type="ECO:0000256" key="7">
    <source>
        <dbReference type="PROSITE-ProRule" id="PRU00322"/>
    </source>
</evidence>
<keyword evidence="11" id="KW-1185">Reference proteome</keyword>
<dbReference type="InterPro" id="IPR058923">
    <property type="entry name" value="RCC1-like_dom"/>
</dbReference>
<dbReference type="PRINTS" id="PR00633">
    <property type="entry name" value="RCCNDNSATION"/>
</dbReference>
<dbReference type="GO" id="GO:0008270">
    <property type="term" value="F:zinc ion binding"/>
    <property type="evidence" value="ECO:0007669"/>
    <property type="project" value="UniProtKB-KW"/>
</dbReference>
<feature type="repeat" description="RCC1" evidence="6">
    <location>
        <begin position="1257"/>
        <end position="1307"/>
    </location>
</feature>
<proteinExistence type="predicted"/>
<feature type="region of interest" description="Disordered" evidence="8">
    <location>
        <begin position="560"/>
        <end position="582"/>
    </location>
</feature>